<dbReference type="WBParaSite" id="SPAL_0001672400.1">
    <property type="protein sequence ID" value="SPAL_0001672400.1"/>
    <property type="gene ID" value="SPAL_0001672400"/>
</dbReference>
<dbReference type="Proteomes" id="UP000046392">
    <property type="component" value="Unplaced"/>
</dbReference>
<dbReference type="AlphaFoldDB" id="A0A0N5CFU1"/>
<dbReference type="Gene3D" id="3.30.920.20">
    <property type="entry name" value="Gas2-like domain"/>
    <property type="match status" value="1"/>
</dbReference>
<keyword evidence="5" id="KW-0812">Transmembrane</keyword>
<dbReference type="InterPro" id="IPR036534">
    <property type="entry name" value="GAR_dom_sf"/>
</dbReference>
<dbReference type="Pfam" id="PF02187">
    <property type="entry name" value="GAS2"/>
    <property type="match status" value="1"/>
</dbReference>
<evidence type="ECO:0000256" key="5">
    <source>
        <dbReference type="SAM" id="Phobius"/>
    </source>
</evidence>
<dbReference type="GO" id="GO:0008017">
    <property type="term" value="F:microtubule binding"/>
    <property type="evidence" value="ECO:0007669"/>
    <property type="project" value="InterPro"/>
</dbReference>
<comment type="subcellular location">
    <subcellularLocation>
        <location evidence="1">Cytoplasm</location>
        <location evidence="1">Cytoskeleton</location>
    </subcellularLocation>
</comment>
<evidence type="ECO:0000256" key="4">
    <source>
        <dbReference type="SAM" id="MobiDB-lite"/>
    </source>
</evidence>
<evidence type="ECO:0000259" key="6">
    <source>
        <dbReference type="PROSITE" id="PS51460"/>
    </source>
</evidence>
<evidence type="ECO:0000256" key="2">
    <source>
        <dbReference type="ARBA" id="ARBA00022490"/>
    </source>
</evidence>
<feature type="region of interest" description="Disordered" evidence="4">
    <location>
        <begin position="271"/>
        <end position="290"/>
    </location>
</feature>
<proteinExistence type="predicted"/>
<dbReference type="SMART" id="SM00243">
    <property type="entry name" value="GAS2"/>
    <property type="match status" value="1"/>
</dbReference>
<dbReference type="PROSITE" id="PS51460">
    <property type="entry name" value="GAR"/>
    <property type="match status" value="1"/>
</dbReference>
<feature type="domain" description="GAR" evidence="6">
    <location>
        <begin position="153"/>
        <end position="230"/>
    </location>
</feature>
<organism evidence="7 8">
    <name type="scientific">Strongyloides papillosus</name>
    <name type="common">Intestinal threadworm</name>
    <dbReference type="NCBI Taxonomy" id="174720"/>
    <lineage>
        <taxon>Eukaryota</taxon>
        <taxon>Metazoa</taxon>
        <taxon>Ecdysozoa</taxon>
        <taxon>Nematoda</taxon>
        <taxon>Chromadorea</taxon>
        <taxon>Rhabditida</taxon>
        <taxon>Tylenchina</taxon>
        <taxon>Panagrolaimomorpha</taxon>
        <taxon>Strongyloidoidea</taxon>
        <taxon>Strongyloididae</taxon>
        <taxon>Strongyloides</taxon>
    </lineage>
</organism>
<dbReference type="GO" id="GO:0005856">
    <property type="term" value="C:cytoskeleton"/>
    <property type="evidence" value="ECO:0007669"/>
    <property type="project" value="UniProtKB-SubCell"/>
</dbReference>
<keyword evidence="5" id="KW-1133">Transmembrane helix</keyword>
<evidence type="ECO:0000313" key="8">
    <source>
        <dbReference type="WBParaSite" id="SPAL_0001672400.1"/>
    </source>
</evidence>
<keyword evidence="2" id="KW-0963">Cytoplasm</keyword>
<evidence type="ECO:0000256" key="3">
    <source>
        <dbReference type="ARBA" id="ARBA00023212"/>
    </source>
</evidence>
<protein>
    <submittedName>
        <fullName evidence="8">GAR domain-containing protein</fullName>
    </submittedName>
</protein>
<feature type="transmembrane region" description="Helical" evidence="5">
    <location>
        <begin position="6"/>
        <end position="30"/>
    </location>
</feature>
<evidence type="ECO:0000256" key="1">
    <source>
        <dbReference type="ARBA" id="ARBA00004245"/>
    </source>
</evidence>
<sequence length="290" mass="34045">MTLSFIFLFFKAALGFLFVIKYIQYIVIIIDRTSSELNRSLIRIKYEKEDNFDKSKEINNNKEEVYDNNKLGNYVDGSSNYSISEFTDDSRLYSSSSMTYSNYIRRRSRIPKYGTPLLKDGKSTTQYTPFDNRPPFKKYTTPTGLNSNIDYSSDLKKIENQIQSQIKECSCSPKFKVKKLSDNNNVIFYEFGSYNTLKRHVRIYNSTVSIRVGGGWVSLEDFFNKIDPCRMAKKRYSQYNVISPVLTQEKMRSYSSETLLTSCMPLRDYNTPETPLRRPRNNNYTRIKNY</sequence>
<dbReference type="SUPFAM" id="SSF143575">
    <property type="entry name" value="GAS2 domain-like"/>
    <property type="match status" value="1"/>
</dbReference>
<name>A0A0N5CFU1_STREA</name>
<keyword evidence="3" id="KW-0206">Cytoskeleton</keyword>
<evidence type="ECO:0000313" key="7">
    <source>
        <dbReference type="Proteomes" id="UP000046392"/>
    </source>
</evidence>
<dbReference type="STRING" id="174720.A0A0N5CFU1"/>
<reference evidence="8" key="1">
    <citation type="submission" date="2017-02" db="UniProtKB">
        <authorList>
            <consortium name="WormBaseParasite"/>
        </authorList>
    </citation>
    <scope>IDENTIFICATION</scope>
</reference>
<keyword evidence="5" id="KW-0472">Membrane</keyword>
<feature type="compositionally biased region" description="Polar residues" evidence="4">
    <location>
        <begin position="281"/>
        <end position="290"/>
    </location>
</feature>
<accession>A0A0N5CFU1</accession>
<dbReference type="InterPro" id="IPR003108">
    <property type="entry name" value="GAR_dom"/>
</dbReference>
<keyword evidence="7" id="KW-1185">Reference proteome</keyword>